<dbReference type="FunFam" id="3.40.605.10:FF:000012">
    <property type="entry name" value="NAD-dependent succinate-semialdehyde dehydrogenase"/>
    <property type="match status" value="1"/>
</dbReference>
<evidence type="ECO:0000256" key="1">
    <source>
        <dbReference type="ARBA" id="ARBA00009986"/>
    </source>
</evidence>
<dbReference type="Proteomes" id="UP000053512">
    <property type="component" value="Unassembled WGS sequence"/>
</dbReference>
<dbReference type="InterPro" id="IPR016162">
    <property type="entry name" value="Ald_DH_N"/>
</dbReference>
<keyword evidence="2" id="KW-0521">NADP</keyword>
<dbReference type="Gene3D" id="3.40.605.10">
    <property type="entry name" value="Aldehyde Dehydrogenase, Chain A, domain 1"/>
    <property type="match status" value="1"/>
</dbReference>
<reference evidence="6" key="1">
    <citation type="submission" date="2015-12" db="EMBL/GenBank/DDBJ databases">
        <authorList>
            <person name="Nair G.R."/>
            <person name="Kaur G."/>
            <person name="Mayilraj S."/>
        </authorList>
    </citation>
    <scope>NUCLEOTIDE SEQUENCE [LARGE SCALE GENOMIC DNA]</scope>
    <source>
        <strain evidence="6">CD08_4</strain>
    </source>
</reference>
<evidence type="ECO:0000313" key="6">
    <source>
        <dbReference type="Proteomes" id="UP000053512"/>
    </source>
</evidence>
<organism evidence="5 6">
    <name type="scientific">Kocuria rosea subsp. polaris</name>
    <dbReference type="NCBI Taxonomy" id="136273"/>
    <lineage>
        <taxon>Bacteria</taxon>
        <taxon>Bacillati</taxon>
        <taxon>Actinomycetota</taxon>
        <taxon>Actinomycetes</taxon>
        <taxon>Micrococcales</taxon>
        <taxon>Micrococcaceae</taxon>
        <taxon>Kocuria</taxon>
    </lineage>
</organism>
<dbReference type="CDD" id="cd07100">
    <property type="entry name" value="ALDH_SSADH1_GabD1"/>
    <property type="match status" value="1"/>
</dbReference>
<evidence type="ECO:0000256" key="2">
    <source>
        <dbReference type="ARBA" id="ARBA00022857"/>
    </source>
</evidence>
<dbReference type="GO" id="GO:0004030">
    <property type="term" value="F:aldehyde dehydrogenase [NAD(P)+] activity"/>
    <property type="evidence" value="ECO:0007669"/>
    <property type="project" value="InterPro"/>
</dbReference>
<dbReference type="Pfam" id="PF00171">
    <property type="entry name" value="Aldedh"/>
    <property type="match status" value="1"/>
</dbReference>
<evidence type="ECO:0000313" key="5">
    <source>
        <dbReference type="EMBL" id="KUG52619.1"/>
    </source>
</evidence>
<accession>A0A0W8I3Y2</accession>
<dbReference type="PANTHER" id="PTHR43217:SF2">
    <property type="entry name" value="SUCCINATE-SEMIALDEHYDE DEHYDROGENASE [NADP(+)]"/>
    <property type="match status" value="1"/>
</dbReference>
<protein>
    <submittedName>
        <fullName evidence="5">Succinate-semialdehyde dehydrogenase</fullName>
    </submittedName>
</protein>
<dbReference type="InterPro" id="IPR016163">
    <property type="entry name" value="Ald_DH_C"/>
</dbReference>
<evidence type="ECO:0000256" key="3">
    <source>
        <dbReference type="ARBA" id="ARBA00023002"/>
    </source>
</evidence>
<feature type="domain" description="Aldehyde dehydrogenase" evidence="4">
    <location>
        <begin position="11"/>
        <end position="460"/>
    </location>
</feature>
<dbReference type="PANTHER" id="PTHR43217">
    <property type="entry name" value="SUCCINATE SEMIALDEHYDE DEHYDROGENASE [NAD(P)+] SAD"/>
    <property type="match status" value="1"/>
</dbReference>
<dbReference type="GO" id="GO:0004777">
    <property type="term" value="F:succinate-semialdehyde dehydrogenase (NAD+) activity"/>
    <property type="evidence" value="ECO:0007669"/>
    <property type="project" value="TreeGrafter"/>
</dbReference>
<comment type="similarity">
    <text evidence="1">Belongs to the aldehyde dehydrogenase family.</text>
</comment>
<dbReference type="InterPro" id="IPR044148">
    <property type="entry name" value="ALDH_GabD1-like"/>
</dbReference>
<dbReference type="InterPro" id="IPR015590">
    <property type="entry name" value="Aldehyde_DH_dom"/>
</dbReference>
<evidence type="ECO:0000259" key="4">
    <source>
        <dbReference type="Pfam" id="PF00171"/>
    </source>
</evidence>
<dbReference type="EMBL" id="LQBK01000039">
    <property type="protein sequence ID" value="KUG52619.1"/>
    <property type="molecule type" value="Genomic_DNA"/>
</dbReference>
<proteinExistence type="inferred from homology"/>
<dbReference type="SUPFAM" id="SSF53720">
    <property type="entry name" value="ALDH-like"/>
    <property type="match status" value="1"/>
</dbReference>
<dbReference type="Gene3D" id="3.40.309.10">
    <property type="entry name" value="Aldehyde Dehydrogenase, Chain A, domain 2"/>
    <property type="match status" value="1"/>
</dbReference>
<dbReference type="InterPro" id="IPR016161">
    <property type="entry name" value="Ald_DH/histidinol_DH"/>
</dbReference>
<dbReference type="InterPro" id="IPR047110">
    <property type="entry name" value="GABD/Sad-like"/>
</dbReference>
<comment type="caution">
    <text evidence="5">The sequence shown here is derived from an EMBL/GenBank/DDBJ whole genome shotgun (WGS) entry which is preliminary data.</text>
</comment>
<keyword evidence="3" id="KW-0560">Oxidoreductase</keyword>
<name>A0A0W8I3Y2_KOCRO</name>
<dbReference type="AlphaFoldDB" id="A0A0W8I3Y2"/>
<gene>
    <name evidence="5" type="ORF">AVL61_13520</name>
</gene>
<sequence length="467" mass="48874">MRARAGTDRPAYRSIDPATGQLVTEVPTATDTEVQEALAAADAAFRDWRSRPIEERAAVAARVGELFAERADELAVIATQEMGKPVSEAREEAQFCAEIFGYFAEHGPALAADQALPTPHGSGRAVIQRRPVGVLLGIMPWNYPYYQVARFAAPNLVLGNTILLKHAESCPRSAVALQQLMDDAGVPAGVYTNLFASHAQIEDVIADPRVQGVSLTGSERAGAAVGSLAGRHLKKAVLELGGSDPYVVLDTDDVAASARAAFATRMGNTGQACNSNKRMIVTAGIFDEFVAELTRLAAALVPGDPAVEADGTYAPMASRAAAEHLAGRLREAVEAGATLHTGGTLAAGPGAYLAPAVLTGVTPGMAAHHQELFGPVAVVYRVADDDEALTLANDTPYGLGGAVFSTDPARARRVAEQLECGMANVNAAEAEGAGMPFGGVKRSGYGRELGPLGMDEFVNKRLLYIND</sequence>